<dbReference type="PROSITE" id="PS51186">
    <property type="entry name" value="GNAT"/>
    <property type="match status" value="1"/>
</dbReference>
<feature type="binding site" evidence="4">
    <location>
        <begin position="96"/>
        <end position="101"/>
    </location>
    <ligand>
        <name>acetyl-CoA</name>
        <dbReference type="ChEBI" id="CHEBI:57288"/>
    </ligand>
</feature>
<keyword evidence="7" id="KW-1185">Reference proteome</keyword>
<dbReference type="EMBL" id="JBHSKM010000023">
    <property type="protein sequence ID" value="MFC5217936.1"/>
    <property type="molecule type" value="Genomic_DNA"/>
</dbReference>
<feature type="active site" description="Proton donor" evidence="4">
    <location>
        <position position="129"/>
    </location>
</feature>
<feature type="domain" description="N-acetyltransferase" evidence="5">
    <location>
        <begin position="8"/>
        <end position="159"/>
    </location>
</feature>
<protein>
    <submittedName>
        <fullName evidence="6">GNAT family N-acetyltransferase</fullName>
    </submittedName>
</protein>
<keyword evidence="2 4" id="KW-0808">Transferase</keyword>
<evidence type="ECO:0000313" key="7">
    <source>
        <dbReference type="Proteomes" id="UP001596263"/>
    </source>
</evidence>
<dbReference type="Pfam" id="PF17668">
    <property type="entry name" value="Acetyltransf_17"/>
    <property type="match status" value="1"/>
</dbReference>
<dbReference type="NCBIfam" id="NF002367">
    <property type="entry name" value="PRK01346.1-4"/>
    <property type="match status" value="1"/>
</dbReference>
<evidence type="ECO:0000313" key="6">
    <source>
        <dbReference type="EMBL" id="MFC5217936.1"/>
    </source>
</evidence>
<organism evidence="6 7">
    <name type="scientific">Streptomyces coerulescens</name>
    <dbReference type="NCBI Taxonomy" id="29304"/>
    <lineage>
        <taxon>Bacteria</taxon>
        <taxon>Bacillati</taxon>
        <taxon>Actinomycetota</taxon>
        <taxon>Actinomycetes</taxon>
        <taxon>Kitasatosporales</taxon>
        <taxon>Streptomycetaceae</taxon>
        <taxon>Streptomyces</taxon>
    </lineage>
</organism>
<dbReference type="PANTHER" id="PTHR37817:SF1">
    <property type="entry name" value="N-ACETYLTRANSFERASE EIS"/>
    <property type="match status" value="1"/>
</dbReference>
<feature type="active site" description="Proton acceptor; via carboxylate" evidence="4">
    <location>
        <position position="419"/>
    </location>
</feature>
<comment type="similarity">
    <text evidence="1 4">Belongs to the acetyltransferase Eis family.</text>
</comment>
<dbReference type="InterPro" id="IPR041380">
    <property type="entry name" value="Acetyltransf_17"/>
</dbReference>
<dbReference type="InterPro" id="IPR025559">
    <property type="entry name" value="Eis_dom"/>
</dbReference>
<dbReference type="InterPro" id="IPR051554">
    <property type="entry name" value="Acetyltransferase_Eis"/>
</dbReference>
<evidence type="ECO:0000256" key="2">
    <source>
        <dbReference type="ARBA" id="ARBA00022679"/>
    </source>
</evidence>
<dbReference type="Pfam" id="PF13530">
    <property type="entry name" value="SCP2_2"/>
    <property type="match status" value="1"/>
</dbReference>
<keyword evidence="3 4" id="KW-0012">Acyltransferase</keyword>
<evidence type="ECO:0000256" key="4">
    <source>
        <dbReference type="HAMAP-Rule" id="MF_01812"/>
    </source>
</evidence>
<dbReference type="InterPro" id="IPR000182">
    <property type="entry name" value="GNAT_dom"/>
</dbReference>
<gene>
    <name evidence="6" type="ORF">ACFPQ9_29290</name>
</gene>
<comment type="caution">
    <text evidence="6">The sequence shown here is derived from an EMBL/GenBank/DDBJ whole genome shotgun (WGS) entry which is preliminary data.</text>
</comment>
<dbReference type="PANTHER" id="PTHR37817">
    <property type="entry name" value="N-ACETYLTRANSFERASE EIS"/>
    <property type="match status" value="1"/>
</dbReference>
<reference evidence="7" key="1">
    <citation type="journal article" date="2019" name="Int. J. Syst. Evol. Microbiol.">
        <title>The Global Catalogue of Microorganisms (GCM) 10K type strain sequencing project: providing services to taxonomists for standard genome sequencing and annotation.</title>
        <authorList>
            <consortium name="The Broad Institute Genomics Platform"/>
            <consortium name="The Broad Institute Genome Sequencing Center for Infectious Disease"/>
            <person name="Wu L."/>
            <person name="Ma J."/>
        </authorList>
    </citation>
    <scope>NUCLEOTIDE SEQUENCE [LARGE SCALE GENOMIC DNA]</scope>
    <source>
        <strain evidence="7">KCTC 42586</strain>
    </source>
</reference>
<comment type="caution">
    <text evidence="4">Lacks conserved residue(s) required for the propagation of feature annotation.</text>
</comment>
<dbReference type="InterPro" id="IPR022902">
    <property type="entry name" value="NAcTrfase_Eis"/>
</dbReference>
<sequence length="419" mass="45885">MSRPAPHIDVRSITEADLPDWSRALHTGFLRTPDVTETEVTDRASYIVPARTLGAFDSGRCVATFRSFEQEITAVGGATVPADAISNVAVTATHRRRGLLSRMMDHDLTAAKDRGDVVATLIAAEYPIYGRYGFGPATWAAQWNIDVPRAGLDPRWAGPENGGRIDIVDGADVRKLGPELHERVRRAQPGAVDRDERWWQVATGAVRLEQAPWTEPFFGVYRSSGGEVEGLVSYLADDHWGDGKQPLNTASVKWLIAATPEAERNLWRYLCSIDWITTVKSGWRAPDDLLPFFLPDPRAARIETLADWLWVRVLDVVRALEARTYDGQGTLVLEVVDGAGFAGGRFRLEAAADGASCTPTTAAADLTLDVAELGALWLGDESAVRLAALGRVREERAGAAKVADALLRTSRRPWCPDMF</sequence>
<dbReference type="InterPro" id="IPR016181">
    <property type="entry name" value="Acyl_CoA_acyltransferase"/>
</dbReference>
<dbReference type="RefSeq" id="WP_380859769.1">
    <property type="nucleotide sequence ID" value="NZ_JBHSKM010000023.1"/>
</dbReference>
<evidence type="ECO:0000259" key="5">
    <source>
        <dbReference type="PROSITE" id="PS51186"/>
    </source>
</evidence>
<dbReference type="Gene3D" id="3.40.630.30">
    <property type="match status" value="2"/>
</dbReference>
<dbReference type="Gene3D" id="3.30.1050.10">
    <property type="entry name" value="SCP2 sterol-binding domain"/>
    <property type="match status" value="1"/>
</dbReference>
<dbReference type="SUPFAM" id="SSF55729">
    <property type="entry name" value="Acyl-CoA N-acyltransferases (Nat)"/>
    <property type="match status" value="1"/>
</dbReference>
<name>A0ABW0CQ37_STRCD</name>
<dbReference type="Pfam" id="PF13527">
    <property type="entry name" value="Acetyltransf_9"/>
    <property type="match status" value="1"/>
</dbReference>
<evidence type="ECO:0000256" key="3">
    <source>
        <dbReference type="ARBA" id="ARBA00023315"/>
    </source>
</evidence>
<feature type="binding site" evidence="4">
    <location>
        <begin position="88"/>
        <end position="90"/>
    </location>
    <ligand>
        <name>acetyl-CoA</name>
        <dbReference type="ChEBI" id="CHEBI:57288"/>
    </ligand>
</feature>
<dbReference type="Proteomes" id="UP001596263">
    <property type="component" value="Unassembled WGS sequence"/>
</dbReference>
<dbReference type="InterPro" id="IPR036527">
    <property type="entry name" value="SCP2_sterol-bd_dom_sf"/>
</dbReference>
<accession>A0ABW0CQ37</accession>
<dbReference type="HAMAP" id="MF_01812">
    <property type="entry name" value="Eis"/>
    <property type="match status" value="1"/>
</dbReference>
<comment type="subunit">
    <text evidence="4">Homohexamer; trimer of dimers.</text>
</comment>
<evidence type="ECO:0000256" key="1">
    <source>
        <dbReference type="ARBA" id="ARBA00009213"/>
    </source>
</evidence>
<proteinExistence type="inferred from homology"/>
<dbReference type="SUPFAM" id="SSF55718">
    <property type="entry name" value="SCP-like"/>
    <property type="match status" value="1"/>
</dbReference>